<dbReference type="NCBIfam" id="TIGR00488">
    <property type="entry name" value="bis(5'-nucleosyl)-tetraphosphatase (symmetrical) YqeK"/>
    <property type="match status" value="1"/>
</dbReference>
<keyword evidence="17" id="KW-1185">Reference proteome</keyword>
<comment type="pathway">
    <text evidence="2 14">Cofactor biosynthesis; NAD(+) biosynthesis; deamido-NAD(+) from nicotinate D-ribonucleotide: step 1/1.</text>
</comment>
<dbReference type="InterPro" id="IPR006674">
    <property type="entry name" value="HD_domain"/>
</dbReference>
<dbReference type="Gene3D" id="3.40.50.620">
    <property type="entry name" value="HUPs"/>
    <property type="match status" value="1"/>
</dbReference>
<dbReference type="NCBIfam" id="NF005519">
    <property type="entry name" value="PRK07152.1"/>
    <property type="match status" value="1"/>
</dbReference>
<dbReference type="NCBIfam" id="TIGR00482">
    <property type="entry name" value="nicotinate (nicotinamide) nucleotide adenylyltransferase"/>
    <property type="match status" value="1"/>
</dbReference>
<keyword evidence="5 14" id="KW-0548">Nucleotidyltransferase</keyword>
<keyword evidence="9 14" id="KW-0067">ATP-binding</keyword>
<evidence type="ECO:0000256" key="5">
    <source>
        <dbReference type="ARBA" id="ARBA00022695"/>
    </source>
</evidence>
<keyword evidence="4 14" id="KW-0808">Transferase</keyword>
<gene>
    <name evidence="14" type="primary">nadD</name>
    <name evidence="16" type="ORF">MGALLINA_04540</name>
</gene>
<dbReference type="SUPFAM" id="SSF109604">
    <property type="entry name" value="HD-domain/PDEase-like"/>
    <property type="match status" value="1"/>
</dbReference>
<dbReference type="GO" id="GO:0005524">
    <property type="term" value="F:ATP binding"/>
    <property type="evidence" value="ECO:0007669"/>
    <property type="project" value="UniProtKB-KW"/>
</dbReference>
<evidence type="ECO:0000256" key="10">
    <source>
        <dbReference type="ARBA" id="ARBA00023004"/>
    </source>
</evidence>
<evidence type="ECO:0000256" key="9">
    <source>
        <dbReference type="ARBA" id="ARBA00022840"/>
    </source>
</evidence>
<evidence type="ECO:0000256" key="13">
    <source>
        <dbReference type="ARBA" id="ARBA00049417"/>
    </source>
</evidence>
<dbReference type="GO" id="GO:0004515">
    <property type="term" value="F:nicotinate-nucleotide adenylyltransferase activity"/>
    <property type="evidence" value="ECO:0007669"/>
    <property type="project" value="UniProtKB-UniRule"/>
</dbReference>
<evidence type="ECO:0000256" key="8">
    <source>
        <dbReference type="ARBA" id="ARBA00022801"/>
    </source>
</evidence>
<dbReference type="InterPro" id="IPR003607">
    <property type="entry name" value="HD/PDEase_dom"/>
</dbReference>
<sequence length="365" mass="42258">MKIGLFGGSFNPIHEGHLKIAQFAFEKLNLDKLIFIPAATNPFKKNKKYAPSSDRIKMIQLAIEDKPHFEISEFETKRGGVSYTFETIRYFKNKFPSDELFFLMGSDQLPKLNKWEYIDEISQKVQLVIFKRSNKINKINAKKYNAIILNNPIHPESSTSIREGNLIYTPEKVNEYIGNNYLYASEILHNILKVDPARAKHCKQAAEFAAELAKTVKYDAKIAYYAGLFHDVAKRLSESESREFMHFFGLDAYDKKTYPNFKLHQICGALWVEFVYKNSNRDLIRAISIHTTLDLELNTLDKILFIADKICQGRAFPGVQKLRELVMSDFEAGFKAVLKHNYDYNINKGITFDNEALAIYKKWMD</sequence>
<dbReference type="NCBIfam" id="TIGR00125">
    <property type="entry name" value="cyt_tran_rel"/>
    <property type="match status" value="1"/>
</dbReference>
<evidence type="ECO:0000256" key="11">
    <source>
        <dbReference type="ARBA" id="ARBA00023027"/>
    </source>
</evidence>
<organism evidence="16 17">
    <name type="scientific">Mycoplasmopsis gallinarum</name>
    <dbReference type="NCBI Taxonomy" id="29557"/>
    <lineage>
        <taxon>Bacteria</taxon>
        <taxon>Bacillati</taxon>
        <taxon>Mycoplasmatota</taxon>
        <taxon>Mycoplasmoidales</taxon>
        <taxon>Metamycoplasmataceae</taxon>
        <taxon>Mycoplasmopsis</taxon>
    </lineage>
</organism>
<dbReference type="Pfam" id="PF01966">
    <property type="entry name" value="HD"/>
    <property type="match status" value="1"/>
</dbReference>
<dbReference type="PANTHER" id="PTHR39321:SF3">
    <property type="entry name" value="PHOSPHOPANTETHEINE ADENYLYLTRANSFERASE"/>
    <property type="match status" value="1"/>
</dbReference>
<name>A0A168RB47_9BACT</name>
<keyword evidence="8" id="KW-0378">Hydrolase</keyword>
<comment type="similarity">
    <text evidence="14">Belongs to the NadD family.</text>
</comment>
<comment type="catalytic activity">
    <reaction evidence="13">
        <text>P(1),P(4)-bis(5'-adenosyl) tetraphosphate + H2O = 2 ADP + 2 H(+)</text>
        <dbReference type="Rhea" id="RHEA:24252"/>
        <dbReference type="ChEBI" id="CHEBI:15377"/>
        <dbReference type="ChEBI" id="CHEBI:15378"/>
        <dbReference type="ChEBI" id="CHEBI:58141"/>
        <dbReference type="ChEBI" id="CHEBI:456216"/>
        <dbReference type="EC" id="3.6.1.41"/>
    </reaction>
</comment>
<evidence type="ECO:0000256" key="12">
    <source>
        <dbReference type="ARBA" id="ARBA00048721"/>
    </source>
</evidence>
<dbReference type="PANTHER" id="PTHR39321">
    <property type="entry name" value="NICOTINATE-NUCLEOTIDE ADENYLYLTRANSFERASE-RELATED"/>
    <property type="match status" value="1"/>
</dbReference>
<dbReference type="GO" id="GO:0009435">
    <property type="term" value="P:NAD+ biosynthetic process"/>
    <property type="evidence" value="ECO:0007669"/>
    <property type="project" value="UniProtKB-UniRule"/>
</dbReference>
<dbReference type="UniPathway" id="UPA00253">
    <property type="reaction ID" value="UER00332"/>
</dbReference>
<comment type="catalytic activity">
    <reaction evidence="12 14">
        <text>nicotinate beta-D-ribonucleotide + ATP + H(+) = deamido-NAD(+) + diphosphate</text>
        <dbReference type="Rhea" id="RHEA:22860"/>
        <dbReference type="ChEBI" id="CHEBI:15378"/>
        <dbReference type="ChEBI" id="CHEBI:30616"/>
        <dbReference type="ChEBI" id="CHEBI:33019"/>
        <dbReference type="ChEBI" id="CHEBI:57502"/>
        <dbReference type="ChEBI" id="CHEBI:58437"/>
        <dbReference type="EC" id="2.7.7.18"/>
    </reaction>
</comment>
<dbReference type="GO" id="GO:0046872">
    <property type="term" value="F:metal ion binding"/>
    <property type="evidence" value="ECO:0007669"/>
    <property type="project" value="UniProtKB-KW"/>
</dbReference>
<dbReference type="SUPFAM" id="SSF52374">
    <property type="entry name" value="Nucleotidylyl transferase"/>
    <property type="match status" value="1"/>
</dbReference>
<evidence type="ECO:0000313" key="17">
    <source>
        <dbReference type="Proteomes" id="UP000076983"/>
    </source>
</evidence>
<keyword evidence="3 14" id="KW-0662">Pyridine nucleotide biosynthesis</keyword>
<dbReference type="EC" id="2.7.7.18" evidence="14"/>
<dbReference type="Pfam" id="PF01467">
    <property type="entry name" value="CTP_transf_like"/>
    <property type="match status" value="1"/>
</dbReference>
<dbReference type="OrthoDB" id="5295945at2"/>
<reference evidence="16 17" key="1">
    <citation type="submission" date="2016-03" db="EMBL/GenBank/DDBJ databases">
        <title>Genome sequence of Mycoplasma gallinarum strain Mgn_IPT.</title>
        <authorList>
            <person name="Yacoub E."/>
            <person name="Sirand-Pugnet P."/>
            <person name="Barre A."/>
            <person name="Maurier F."/>
            <person name="Blanchard A."/>
            <person name="Ben Abdelmoumen B.M."/>
        </authorList>
    </citation>
    <scope>NUCLEOTIDE SEQUENCE [LARGE SCALE GENOMIC DNA]</scope>
    <source>
        <strain evidence="16 17">Mgn_IPT</strain>
    </source>
</reference>
<dbReference type="EMBL" id="LVLH01000039">
    <property type="protein sequence ID" value="OAB48799.1"/>
    <property type="molecule type" value="Genomic_DNA"/>
</dbReference>
<keyword evidence="7 14" id="KW-0547">Nucleotide-binding</keyword>
<keyword evidence="6" id="KW-0479">Metal-binding</keyword>
<evidence type="ECO:0000256" key="1">
    <source>
        <dbReference type="ARBA" id="ARBA00002324"/>
    </source>
</evidence>
<dbReference type="Gene3D" id="1.10.3210.10">
    <property type="entry name" value="Hypothetical protein af1432"/>
    <property type="match status" value="1"/>
</dbReference>
<dbReference type="SMART" id="SM00471">
    <property type="entry name" value="HDc"/>
    <property type="match status" value="1"/>
</dbReference>
<dbReference type="STRING" id="29557.MGALLINA_04540"/>
<dbReference type="PATRIC" id="fig|29557.3.peg.446"/>
<dbReference type="CDD" id="cd00077">
    <property type="entry name" value="HDc"/>
    <property type="match status" value="1"/>
</dbReference>
<dbReference type="NCBIfam" id="NF000840">
    <property type="entry name" value="PRK00071.1-3"/>
    <property type="match status" value="1"/>
</dbReference>
<dbReference type="InterPro" id="IPR005248">
    <property type="entry name" value="NadD/NMNAT"/>
</dbReference>
<dbReference type="RefSeq" id="WP_063626229.1">
    <property type="nucleotide sequence ID" value="NZ_LVLH01000039.1"/>
</dbReference>
<dbReference type="InterPro" id="IPR014729">
    <property type="entry name" value="Rossmann-like_a/b/a_fold"/>
</dbReference>
<dbReference type="HAMAP" id="MF_00244">
    <property type="entry name" value="NaMN_adenylyltr"/>
    <property type="match status" value="1"/>
</dbReference>
<accession>A0A168RB47</accession>
<dbReference type="CDD" id="cd02165">
    <property type="entry name" value="NMNAT"/>
    <property type="match status" value="1"/>
</dbReference>
<proteinExistence type="inferred from homology"/>
<comment type="function">
    <text evidence="1 14">Catalyzes the reversible adenylation of nicotinate mononucleotide (NaMN) to nicotinic acid adenine dinucleotide (NaAD).</text>
</comment>
<evidence type="ECO:0000256" key="6">
    <source>
        <dbReference type="ARBA" id="ARBA00022723"/>
    </source>
</evidence>
<evidence type="ECO:0000256" key="2">
    <source>
        <dbReference type="ARBA" id="ARBA00005019"/>
    </source>
</evidence>
<dbReference type="InterPro" id="IPR004821">
    <property type="entry name" value="Cyt_trans-like"/>
</dbReference>
<dbReference type="Proteomes" id="UP000076983">
    <property type="component" value="Unassembled WGS sequence"/>
</dbReference>
<evidence type="ECO:0000259" key="15">
    <source>
        <dbReference type="SMART" id="SM00471"/>
    </source>
</evidence>
<evidence type="ECO:0000256" key="3">
    <source>
        <dbReference type="ARBA" id="ARBA00022642"/>
    </source>
</evidence>
<evidence type="ECO:0000313" key="16">
    <source>
        <dbReference type="EMBL" id="OAB48799.1"/>
    </source>
</evidence>
<dbReference type="InterPro" id="IPR005249">
    <property type="entry name" value="YqeK"/>
</dbReference>
<evidence type="ECO:0000256" key="7">
    <source>
        <dbReference type="ARBA" id="ARBA00022741"/>
    </source>
</evidence>
<keyword evidence="10" id="KW-0408">Iron</keyword>
<dbReference type="AlphaFoldDB" id="A0A168RB47"/>
<keyword evidence="11 14" id="KW-0520">NAD</keyword>
<protein>
    <recommendedName>
        <fullName evidence="14">Probable nicotinate-nucleotide adenylyltransferase</fullName>
        <ecNumber evidence="14">2.7.7.18</ecNumber>
    </recommendedName>
    <alternativeName>
        <fullName evidence="14">Deamido-NAD(+) diphosphorylase</fullName>
    </alternativeName>
    <alternativeName>
        <fullName evidence="14">Deamido-NAD(+) pyrophosphorylase</fullName>
    </alternativeName>
    <alternativeName>
        <fullName evidence="14">Nicotinate mononucleotide adenylyltransferase</fullName>
        <shortName evidence="14">NaMN adenylyltransferase</shortName>
    </alternativeName>
</protein>
<dbReference type="GO" id="GO:0008803">
    <property type="term" value="F:bis(5'-nucleosyl)-tetraphosphatase (symmetrical) activity"/>
    <property type="evidence" value="ECO:0007669"/>
    <property type="project" value="UniProtKB-EC"/>
</dbReference>
<evidence type="ECO:0000256" key="4">
    <source>
        <dbReference type="ARBA" id="ARBA00022679"/>
    </source>
</evidence>
<evidence type="ECO:0000256" key="14">
    <source>
        <dbReference type="HAMAP-Rule" id="MF_00244"/>
    </source>
</evidence>
<feature type="domain" description="HD/PDEase" evidence="15">
    <location>
        <begin position="194"/>
        <end position="322"/>
    </location>
</feature>
<comment type="caution">
    <text evidence="16">The sequence shown here is derived from an EMBL/GenBank/DDBJ whole genome shotgun (WGS) entry which is preliminary data.</text>
</comment>